<evidence type="ECO:0000313" key="2">
    <source>
        <dbReference type="EMBL" id="GAO49257.1"/>
    </source>
</evidence>
<keyword evidence="3" id="KW-1185">Reference proteome</keyword>
<organism evidence="2 3">
    <name type="scientific">Saitoella complicata (strain BCRC 22490 / CBS 7301 / JCM 7358 / NBRC 10748 / NRRL Y-17804)</name>
    <dbReference type="NCBI Taxonomy" id="698492"/>
    <lineage>
        <taxon>Eukaryota</taxon>
        <taxon>Fungi</taxon>
        <taxon>Dikarya</taxon>
        <taxon>Ascomycota</taxon>
        <taxon>Taphrinomycotina</taxon>
        <taxon>Taphrinomycotina incertae sedis</taxon>
        <taxon>Saitoella</taxon>
    </lineage>
</organism>
<reference evidence="2 3" key="2">
    <citation type="journal article" date="2014" name="J. Gen. Appl. Microbiol.">
        <title>The early diverging ascomycetous budding yeast Saitoella complicata has three histone deacetylases belonging to the Clr6, Hos2, and Rpd3 lineages.</title>
        <authorList>
            <person name="Nishida H."/>
            <person name="Matsumoto T."/>
            <person name="Kondo S."/>
            <person name="Hamamoto M."/>
            <person name="Yoshikawa H."/>
        </authorList>
    </citation>
    <scope>NUCLEOTIDE SEQUENCE [LARGE SCALE GENOMIC DNA]</scope>
    <source>
        <strain evidence="2 3">NRRL Y-17804</strain>
    </source>
</reference>
<proteinExistence type="predicted"/>
<feature type="compositionally biased region" description="Polar residues" evidence="1">
    <location>
        <begin position="1"/>
        <end position="15"/>
    </location>
</feature>
<dbReference type="EMBL" id="BACD03000021">
    <property type="protein sequence ID" value="GAO49257.1"/>
    <property type="molecule type" value="Genomic_DNA"/>
</dbReference>
<comment type="caution">
    <text evidence="2">The sequence shown here is derived from an EMBL/GenBank/DDBJ whole genome shotgun (WGS) entry which is preliminary data.</text>
</comment>
<reference evidence="2 3" key="1">
    <citation type="journal article" date="2011" name="J. Gen. Appl. Microbiol.">
        <title>Draft genome sequencing of the enigmatic yeast Saitoella complicata.</title>
        <authorList>
            <person name="Nishida H."/>
            <person name="Hamamoto M."/>
            <person name="Sugiyama J."/>
        </authorList>
    </citation>
    <scope>NUCLEOTIDE SEQUENCE [LARGE SCALE GENOMIC DNA]</scope>
    <source>
        <strain evidence="2 3">NRRL Y-17804</strain>
    </source>
</reference>
<name>A0A0E9NH96_SAICN</name>
<feature type="compositionally biased region" description="Basic and acidic residues" evidence="1">
    <location>
        <begin position="60"/>
        <end position="74"/>
    </location>
</feature>
<reference evidence="2 3" key="3">
    <citation type="journal article" date="2015" name="Genome Announc.">
        <title>Draft Genome Sequence of the Archiascomycetous Yeast Saitoella complicata.</title>
        <authorList>
            <person name="Yamauchi K."/>
            <person name="Kondo S."/>
            <person name="Hamamoto M."/>
            <person name="Takahashi Y."/>
            <person name="Ogura Y."/>
            <person name="Hayashi T."/>
            <person name="Nishida H."/>
        </authorList>
    </citation>
    <scope>NUCLEOTIDE SEQUENCE [LARGE SCALE GENOMIC DNA]</scope>
    <source>
        <strain evidence="2 3">NRRL Y-17804</strain>
    </source>
</reference>
<gene>
    <name evidence="2" type="ORF">G7K_3410-t1</name>
</gene>
<feature type="region of interest" description="Disordered" evidence="1">
    <location>
        <begin position="1"/>
        <end position="74"/>
    </location>
</feature>
<evidence type="ECO:0000313" key="3">
    <source>
        <dbReference type="Proteomes" id="UP000033140"/>
    </source>
</evidence>
<dbReference type="Proteomes" id="UP000033140">
    <property type="component" value="Unassembled WGS sequence"/>
</dbReference>
<protein>
    <submittedName>
        <fullName evidence="2">Uncharacterized protein</fullName>
    </submittedName>
</protein>
<sequence length="74" mass="7654">MSSKFGEQVTESSKVGQGHTHLRANKDGEVIESGAVAPDGGPSTQATIEDGGPEPLEPDSEYKPSGEGTLKDDL</sequence>
<dbReference type="AlphaFoldDB" id="A0A0E9NH96"/>
<accession>A0A0E9NH96</accession>
<evidence type="ECO:0000256" key="1">
    <source>
        <dbReference type="SAM" id="MobiDB-lite"/>
    </source>
</evidence>